<dbReference type="PROSITE" id="PS50850">
    <property type="entry name" value="MFS"/>
    <property type="match status" value="1"/>
</dbReference>
<dbReference type="EMBL" id="CP060635">
    <property type="protein sequence ID" value="QNM08159.1"/>
    <property type="molecule type" value="Genomic_DNA"/>
</dbReference>
<feature type="transmembrane region" description="Helical" evidence="7">
    <location>
        <begin position="204"/>
        <end position="222"/>
    </location>
</feature>
<evidence type="ECO:0000256" key="4">
    <source>
        <dbReference type="ARBA" id="ARBA00022692"/>
    </source>
</evidence>
<keyword evidence="10" id="KW-1185">Reference proteome</keyword>
<dbReference type="InterPro" id="IPR020846">
    <property type="entry name" value="MFS_dom"/>
</dbReference>
<feature type="transmembrane region" description="Helical" evidence="7">
    <location>
        <begin position="329"/>
        <end position="352"/>
    </location>
</feature>
<keyword evidence="4 7" id="KW-0812">Transmembrane</keyword>
<keyword evidence="2" id="KW-0813">Transport</keyword>
<evidence type="ECO:0000313" key="10">
    <source>
        <dbReference type="Proteomes" id="UP000515860"/>
    </source>
</evidence>
<evidence type="ECO:0000256" key="3">
    <source>
        <dbReference type="ARBA" id="ARBA00022475"/>
    </source>
</evidence>
<dbReference type="Gene3D" id="1.20.1250.20">
    <property type="entry name" value="MFS general substrate transporter like domains"/>
    <property type="match status" value="1"/>
</dbReference>
<feature type="transmembrane region" description="Helical" evidence="7">
    <location>
        <begin position="364"/>
        <end position="384"/>
    </location>
</feature>
<evidence type="ECO:0000256" key="6">
    <source>
        <dbReference type="ARBA" id="ARBA00023136"/>
    </source>
</evidence>
<protein>
    <submittedName>
        <fullName evidence="9">MFS transporter</fullName>
    </submittedName>
</protein>
<dbReference type="InterPro" id="IPR050171">
    <property type="entry name" value="MFS_Transporters"/>
</dbReference>
<dbReference type="GO" id="GO:0005886">
    <property type="term" value="C:plasma membrane"/>
    <property type="evidence" value="ECO:0007669"/>
    <property type="project" value="UniProtKB-SubCell"/>
</dbReference>
<dbReference type="PANTHER" id="PTHR23517:SF3">
    <property type="entry name" value="INTEGRAL MEMBRANE TRANSPORT PROTEIN"/>
    <property type="match status" value="1"/>
</dbReference>
<dbReference type="KEGG" id="whj:H9Q79_14900"/>
<dbReference type="InterPro" id="IPR036259">
    <property type="entry name" value="MFS_trans_sf"/>
</dbReference>
<feature type="transmembrane region" description="Helical" evidence="7">
    <location>
        <begin position="269"/>
        <end position="288"/>
    </location>
</feature>
<proteinExistence type="predicted"/>
<feature type="transmembrane region" description="Helical" evidence="7">
    <location>
        <begin position="137"/>
        <end position="159"/>
    </location>
</feature>
<keyword evidence="3" id="KW-1003">Cell membrane</keyword>
<evidence type="ECO:0000256" key="1">
    <source>
        <dbReference type="ARBA" id="ARBA00004651"/>
    </source>
</evidence>
<dbReference type="InterPro" id="IPR011701">
    <property type="entry name" value="MFS"/>
</dbReference>
<evidence type="ECO:0000256" key="2">
    <source>
        <dbReference type="ARBA" id="ARBA00022448"/>
    </source>
</evidence>
<reference evidence="9 10" key="1">
    <citation type="submission" date="2020-08" db="EMBL/GenBank/DDBJ databases">
        <authorList>
            <person name="Liu C."/>
            <person name="Sun Q."/>
        </authorList>
    </citation>
    <scope>NUCLEOTIDE SEQUENCE [LARGE SCALE GENOMIC DNA]</scope>
    <source>
        <strain evidence="9 10">NSJ-29</strain>
    </source>
</reference>
<evidence type="ECO:0000313" key="9">
    <source>
        <dbReference type="EMBL" id="QNM08159.1"/>
    </source>
</evidence>
<dbReference type="Proteomes" id="UP000515860">
    <property type="component" value="Chromosome"/>
</dbReference>
<keyword evidence="5 7" id="KW-1133">Transmembrane helix</keyword>
<evidence type="ECO:0000256" key="5">
    <source>
        <dbReference type="ARBA" id="ARBA00022989"/>
    </source>
</evidence>
<dbReference type="PANTHER" id="PTHR23517">
    <property type="entry name" value="RESISTANCE PROTEIN MDTM, PUTATIVE-RELATED-RELATED"/>
    <property type="match status" value="1"/>
</dbReference>
<sequence>MSEQTKPKYGVMVQVTSLVVALLMYTTSMTTPALSAIAGAFPDASAETIKLISSIPSLMLCIFSLVSGWMTTKLSIKKCVLIASGLIFVGILPSFFGGIEFIIFTRVIFGAGYGLIFPLASAVVTDLFEGAKKDTMMGWKSAIGALAGVVFQTLGGILTAYSWRYAFLGFLLVIPIVIMVLIFLPDTGVQAKAGGKADGKFTKGLAICAIVGFLLNTVQFSFMQDMSFVVTGENFGAALDAANVLSTFTAFSFIAGLIYVLFAKLFKRFTPVVAILLVGIAFAVAVAAPSLPVLFVAAAIFGLGFGFTNPALTLKAASSVTNPSKTPMAISIYVCATGVGQFLSAYVLKFITNTLNLTAIRADWQVASIAIIIGCVIGFVALAVTGKKKA</sequence>
<dbReference type="RefSeq" id="WP_249328642.1">
    <property type="nucleotide sequence ID" value="NZ_CP060635.1"/>
</dbReference>
<feature type="transmembrane region" description="Helical" evidence="7">
    <location>
        <begin position="165"/>
        <end position="184"/>
    </location>
</feature>
<evidence type="ECO:0000256" key="7">
    <source>
        <dbReference type="SAM" id="Phobius"/>
    </source>
</evidence>
<dbReference type="GO" id="GO:0022857">
    <property type="term" value="F:transmembrane transporter activity"/>
    <property type="evidence" value="ECO:0007669"/>
    <property type="project" value="InterPro"/>
</dbReference>
<comment type="subcellular location">
    <subcellularLocation>
        <location evidence="1">Cell membrane</location>
        <topology evidence="1">Multi-pass membrane protein</topology>
    </subcellularLocation>
</comment>
<dbReference type="SUPFAM" id="SSF103473">
    <property type="entry name" value="MFS general substrate transporter"/>
    <property type="match status" value="1"/>
</dbReference>
<evidence type="ECO:0000259" key="8">
    <source>
        <dbReference type="PROSITE" id="PS50850"/>
    </source>
</evidence>
<keyword evidence="6 7" id="KW-0472">Membrane</keyword>
<feature type="transmembrane region" description="Helical" evidence="7">
    <location>
        <begin position="102"/>
        <end position="125"/>
    </location>
</feature>
<dbReference type="AlphaFoldDB" id="A0A7G9GBH7"/>
<feature type="transmembrane region" description="Helical" evidence="7">
    <location>
        <begin position="79"/>
        <end position="96"/>
    </location>
</feature>
<feature type="transmembrane region" description="Helical" evidence="7">
    <location>
        <begin position="242"/>
        <end position="262"/>
    </location>
</feature>
<gene>
    <name evidence="9" type="ORF">H9Q79_14900</name>
</gene>
<accession>A0A7G9GBH7</accession>
<name>A0A7G9GBH7_9FIRM</name>
<feature type="transmembrane region" description="Helical" evidence="7">
    <location>
        <begin position="51"/>
        <end position="72"/>
    </location>
</feature>
<organism evidence="9 10">
    <name type="scientific">Wansuia hejianensis</name>
    <dbReference type="NCBI Taxonomy" id="2763667"/>
    <lineage>
        <taxon>Bacteria</taxon>
        <taxon>Bacillati</taxon>
        <taxon>Bacillota</taxon>
        <taxon>Clostridia</taxon>
        <taxon>Lachnospirales</taxon>
        <taxon>Lachnospiraceae</taxon>
        <taxon>Wansuia</taxon>
    </lineage>
</organism>
<feature type="domain" description="Major facilitator superfamily (MFS) profile" evidence="8">
    <location>
        <begin position="12"/>
        <end position="386"/>
    </location>
</feature>
<dbReference type="Pfam" id="PF07690">
    <property type="entry name" value="MFS_1"/>
    <property type="match status" value="1"/>
</dbReference>